<organism evidence="2 3">
    <name type="scientific">Sediminicoccus rosea</name>
    <dbReference type="NCBI Taxonomy" id="1225128"/>
    <lineage>
        <taxon>Bacteria</taxon>
        <taxon>Pseudomonadati</taxon>
        <taxon>Pseudomonadota</taxon>
        <taxon>Alphaproteobacteria</taxon>
        <taxon>Acetobacterales</taxon>
        <taxon>Roseomonadaceae</taxon>
        <taxon>Sediminicoccus</taxon>
    </lineage>
</organism>
<dbReference type="Pfam" id="PF08450">
    <property type="entry name" value="SGL"/>
    <property type="match status" value="1"/>
</dbReference>
<evidence type="ECO:0000313" key="3">
    <source>
        <dbReference type="Proteomes" id="UP001305521"/>
    </source>
</evidence>
<dbReference type="RefSeq" id="WP_318651458.1">
    <property type="nucleotide sequence ID" value="NZ_CP137852.1"/>
</dbReference>
<dbReference type="EMBL" id="CP137852">
    <property type="protein sequence ID" value="WPB87506.1"/>
    <property type="molecule type" value="Genomic_DNA"/>
</dbReference>
<proteinExistence type="predicted"/>
<dbReference type="Gene3D" id="2.120.10.30">
    <property type="entry name" value="TolB, C-terminal domain"/>
    <property type="match status" value="1"/>
</dbReference>
<reference evidence="2 3" key="1">
    <citation type="submission" date="2023-11" db="EMBL/GenBank/DDBJ databases">
        <title>Arctic aerobic anoxygenic photoheterotroph Sediminicoccus rosea KRV36 adapts its photosynthesis to long days of polar summer.</title>
        <authorList>
            <person name="Tomasch J."/>
            <person name="Kopejtka K."/>
            <person name="Bily T."/>
            <person name="Gardiner A.T."/>
            <person name="Gardian Z."/>
            <person name="Shivaramu S."/>
            <person name="Koblizek M."/>
            <person name="Engelhardt F."/>
            <person name="Kaftan D."/>
        </authorList>
    </citation>
    <scope>NUCLEOTIDE SEQUENCE [LARGE SCALE GENOMIC DNA]</scope>
    <source>
        <strain evidence="2 3">R-30</strain>
    </source>
</reference>
<feature type="domain" description="SMP-30/Gluconolactonase/LRE-like region" evidence="1">
    <location>
        <begin position="38"/>
        <end position="270"/>
    </location>
</feature>
<dbReference type="InterPro" id="IPR013658">
    <property type="entry name" value="SGL"/>
</dbReference>
<gene>
    <name evidence="2" type="ORF">R9Z33_11650</name>
</gene>
<dbReference type="Proteomes" id="UP001305521">
    <property type="component" value="Chromosome"/>
</dbReference>
<name>A0ABZ0PPV0_9PROT</name>
<accession>A0ABZ0PPV0</accession>
<protein>
    <submittedName>
        <fullName evidence="2">SMP-30/gluconolactonase/LRE family protein</fullName>
    </submittedName>
</protein>
<dbReference type="PANTHER" id="PTHR47572">
    <property type="entry name" value="LIPOPROTEIN-RELATED"/>
    <property type="match status" value="1"/>
</dbReference>
<keyword evidence="3" id="KW-1185">Reference proteome</keyword>
<sequence>MDIPTQIYAEIPAALRRGVVTEWSRANKRGEAVASFLEGPCFDPQGRLFVTDIPHGRIFRLDAPDDWTLIAEYDGEPNGLALHPDGERMFIADYKQGILALDLASGRITPALPRRNSERFKGPNDLVFARNGDLYFTDQGQSGLHDPTGRVYRWRADGGLDLLIQNGPSPNGLVLSADEEVLFVAMTRDNSIWRVPLMPDGGTAKVGRFASFHGVSGPDGLAMDGEGRLMVSHASLGCVIVLSPQGEPVARLRSCRGSTVTNLALRGGRAFITESSTGAVMVADWPG</sequence>
<dbReference type="PANTHER" id="PTHR47572:SF5">
    <property type="entry name" value="BLR2277 PROTEIN"/>
    <property type="match status" value="1"/>
</dbReference>
<evidence type="ECO:0000313" key="2">
    <source>
        <dbReference type="EMBL" id="WPB87506.1"/>
    </source>
</evidence>
<dbReference type="SUPFAM" id="SSF63829">
    <property type="entry name" value="Calcium-dependent phosphotriesterase"/>
    <property type="match status" value="1"/>
</dbReference>
<dbReference type="InterPro" id="IPR051262">
    <property type="entry name" value="SMP-30/CGR1_Lactonase"/>
</dbReference>
<dbReference type="InterPro" id="IPR011042">
    <property type="entry name" value="6-blade_b-propeller_TolB-like"/>
</dbReference>
<evidence type="ECO:0000259" key="1">
    <source>
        <dbReference type="Pfam" id="PF08450"/>
    </source>
</evidence>